<evidence type="ECO:0000313" key="2">
    <source>
        <dbReference type="Proteomes" id="UP001057375"/>
    </source>
</evidence>
<accession>A0ABQ5KJH5</accession>
<organism evidence="1 2">
    <name type="scientific">Aduncisulcus paluster</name>
    <dbReference type="NCBI Taxonomy" id="2918883"/>
    <lineage>
        <taxon>Eukaryota</taxon>
        <taxon>Metamonada</taxon>
        <taxon>Carpediemonas-like organisms</taxon>
        <taxon>Aduncisulcus</taxon>
    </lineage>
</organism>
<comment type="caution">
    <text evidence="1">The sequence shown here is derived from an EMBL/GenBank/DDBJ whole genome shotgun (WGS) entry which is preliminary data.</text>
</comment>
<dbReference type="EMBL" id="BQXS01009897">
    <property type="protein sequence ID" value="GKT32076.1"/>
    <property type="molecule type" value="Genomic_DNA"/>
</dbReference>
<protein>
    <recommendedName>
        <fullName evidence="3">Virion structural protein</fullName>
    </recommendedName>
</protein>
<sequence length="698" mass="76533">MQIMTLNDMLAQLRAEARISPNVAHGAHLTDGHIAMLARVQSDLYSAYDWPMLKLTETTTVLGGERYRTYPENFDFEGIEDVYAHGPNGWHTLAYGIGIEQLNHTDSDAGERGDTIHKWQHYLSPQAETLNQNMFEVWPVPKENVNLRFYGKRKLYPLSNPDTDRSTIDGPLVVLYAAAEILAGQKAEDATLKLQKAQQRMDFIKRRQNAAGDTRVNMARPRARAVPHFKLGMDLRKSATAAEPGSLRVLKNAYITAGGEIEKRKTMTSIGVLPQGITKGLAFQGTNLVVFGTVTTQEASPLPANVAYHQLIPVDSAQLVDVLDVQNYGASLYVVAKMNDGSVRHFFNNNEVTDANAKGTNVRAHKRKIYAVDGVNLRFSGISTPTDWTNGTGAGVIDASTEDATSTDLVGLEQYYSYLAVMARTFIQIWGIDPDPAQNTQLQTLNNIGLVAPNAAASYGNGDVLFLSDTGIRSIRARDASNAAVLNDIGSPVDAYIQAKRATLTPDEAQKIKALVDPLTGHFWMIWGHEAFVLSLYPNAKVTAWSIFDFSTDVEEIVNANSRLAIRRGDELFVYGSVAPTGSPFDPNTPIGTSAALYDNTSVEIETPFLDAQRPATKKRWTGLDLTCQGNWEVYVNPDPTVPGTWVKVATVTRDTWNEGRIPLDFTSTHLAVRLVSQGTGIAKLATMALHFDGGEES</sequence>
<dbReference type="Proteomes" id="UP001057375">
    <property type="component" value="Unassembled WGS sequence"/>
</dbReference>
<reference evidence="1" key="1">
    <citation type="submission" date="2022-03" db="EMBL/GenBank/DDBJ databases">
        <title>Draft genome sequence of Aduncisulcus paluster, a free-living microaerophilic Fornicata.</title>
        <authorList>
            <person name="Yuyama I."/>
            <person name="Kume K."/>
            <person name="Tamura T."/>
            <person name="Inagaki Y."/>
            <person name="Hashimoto T."/>
        </authorList>
    </citation>
    <scope>NUCLEOTIDE SEQUENCE</scope>
    <source>
        <strain evidence="1">NY0171</strain>
    </source>
</reference>
<name>A0ABQ5KJH5_9EUKA</name>
<keyword evidence="2" id="KW-1185">Reference proteome</keyword>
<evidence type="ECO:0000313" key="1">
    <source>
        <dbReference type="EMBL" id="GKT32076.1"/>
    </source>
</evidence>
<proteinExistence type="predicted"/>
<gene>
    <name evidence="1" type="ORF">ADUPG1_006327</name>
</gene>
<evidence type="ECO:0008006" key="3">
    <source>
        <dbReference type="Google" id="ProtNLM"/>
    </source>
</evidence>